<dbReference type="EMBL" id="CAKOFQ010007084">
    <property type="protein sequence ID" value="CAH1990316.1"/>
    <property type="molecule type" value="Genomic_DNA"/>
</dbReference>
<proteinExistence type="predicted"/>
<sequence>MRPPAVVSSPSAYQRRVSPPGSPSAANHRRQCCYDKYGPTIDGHGHSHLEDVEQQQQVVAASTSVFCCCYTCPGNRSTSLLATLGVCFLVLGYTILGAFIFMALEGGLYQDTAVAASKANPKSDNTVIGELRTETVDRLWSITENLNILYRENWTRLAAEEVLVFQEALLKILRNTETSYVTSGTGTMTYYQNFHKWSFSSSFLYSLTLITTIGK</sequence>
<evidence type="ECO:0000256" key="6">
    <source>
        <dbReference type="SAM" id="Phobius"/>
    </source>
</evidence>
<dbReference type="GO" id="GO:0015271">
    <property type="term" value="F:outward rectifier potassium channel activity"/>
    <property type="evidence" value="ECO:0007669"/>
    <property type="project" value="TreeGrafter"/>
</dbReference>
<dbReference type="InterPro" id="IPR003280">
    <property type="entry name" value="2pore_dom_K_chnl"/>
</dbReference>
<dbReference type="GO" id="GO:0005886">
    <property type="term" value="C:plasma membrane"/>
    <property type="evidence" value="ECO:0007669"/>
    <property type="project" value="TreeGrafter"/>
</dbReference>
<evidence type="ECO:0008006" key="9">
    <source>
        <dbReference type="Google" id="ProtNLM"/>
    </source>
</evidence>
<dbReference type="SUPFAM" id="SSF81324">
    <property type="entry name" value="Voltage-gated potassium channels"/>
    <property type="match status" value="1"/>
</dbReference>
<evidence type="ECO:0000256" key="5">
    <source>
        <dbReference type="SAM" id="MobiDB-lite"/>
    </source>
</evidence>
<evidence type="ECO:0000256" key="3">
    <source>
        <dbReference type="ARBA" id="ARBA00022989"/>
    </source>
</evidence>
<accession>A0A9P0L8C6</accession>
<organism evidence="7 8">
    <name type="scientific">Acanthoscelides obtectus</name>
    <name type="common">Bean weevil</name>
    <name type="synonym">Bruchus obtectus</name>
    <dbReference type="NCBI Taxonomy" id="200917"/>
    <lineage>
        <taxon>Eukaryota</taxon>
        <taxon>Metazoa</taxon>
        <taxon>Ecdysozoa</taxon>
        <taxon>Arthropoda</taxon>
        <taxon>Hexapoda</taxon>
        <taxon>Insecta</taxon>
        <taxon>Pterygota</taxon>
        <taxon>Neoptera</taxon>
        <taxon>Endopterygota</taxon>
        <taxon>Coleoptera</taxon>
        <taxon>Polyphaga</taxon>
        <taxon>Cucujiformia</taxon>
        <taxon>Chrysomeloidea</taxon>
        <taxon>Chrysomelidae</taxon>
        <taxon>Bruchinae</taxon>
        <taxon>Bruchini</taxon>
        <taxon>Acanthoscelides</taxon>
    </lineage>
</organism>
<dbReference type="OrthoDB" id="297496at2759"/>
<keyword evidence="8" id="KW-1185">Reference proteome</keyword>
<keyword evidence="3 6" id="KW-1133">Transmembrane helix</keyword>
<dbReference type="Gene3D" id="1.10.287.70">
    <property type="match status" value="1"/>
</dbReference>
<feature type="region of interest" description="Disordered" evidence="5">
    <location>
        <begin position="1"/>
        <end position="29"/>
    </location>
</feature>
<reference evidence="7" key="1">
    <citation type="submission" date="2022-03" db="EMBL/GenBank/DDBJ databases">
        <authorList>
            <person name="Sayadi A."/>
        </authorList>
    </citation>
    <scope>NUCLEOTIDE SEQUENCE</scope>
</reference>
<evidence type="ECO:0000313" key="8">
    <source>
        <dbReference type="Proteomes" id="UP001152888"/>
    </source>
</evidence>
<comment type="subcellular location">
    <subcellularLocation>
        <location evidence="1">Membrane</location>
        <topology evidence="1">Multi-pass membrane protein</topology>
    </subcellularLocation>
</comment>
<dbReference type="GO" id="GO:0022841">
    <property type="term" value="F:potassium ion leak channel activity"/>
    <property type="evidence" value="ECO:0007669"/>
    <property type="project" value="TreeGrafter"/>
</dbReference>
<dbReference type="AlphaFoldDB" id="A0A9P0L8C6"/>
<dbReference type="PANTHER" id="PTHR11003:SF325">
    <property type="entry name" value="POTASSIUM CHANNEL DOMAIN-CONTAINING PROTEIN"/>
    <property type="match status" value="1"/>
</dbReference>
<gene>
    <name evidence="7" type="ORF">ACAOBT_LOCUS19582</name>
</gene>
<protein>
    <recommendedName>
        <fullName evidence="9">TWiK family of potassium channels protein 18</fullName>
    </recommendedName>
</protein>
<keyword evidence="4 6" id="KW-0472">Membrane</keyword>
<evidence type="ECO:0000256" key="1">
    <source>
        <dbReference type="ARBA" id="ARBA00004141"/>
    </source>
</evidence>
<dbReference type="GO" id="GO:0030322">
    <property type="term" value="P:stabilization of membrane potential"/>
    <property type="evidence" value="ECO:0007669"/>
    <property type="project" value="TreeGrafter"/>
</dbReference>
<comment type="caution">
    <text evidence="7">The sequence shown here is derived from an EMBL/GenBank/DDBJ whole genome shotgun (WGS) entry which is preliminary data.</text>
</comment>
<dbReference type="Proteomes" id="UP001152888">
    <property type="component" value="Unassembled WGS sequence"/>
</dbReference>
<dbReference type="PANTHER" id="PTHR11003">
    <property type="entry name" value="POTASSIUM CHANNEL, SUBFAMILY K"/>
    <property type="match status" value="1"/>
</dbReference>
<evidence type="ECO:0000256" key="2">
    <source>
        <dbReference type="ARBA" id="ARBA00022692"/>
    </source>
</evidence>
<evidence type="ECO:0000256" key="4">
    <source>
        <dbReference type="ARBA" id="ARBA00023136"/>
    </source>
</evidence>
<keyword evidence="2 6" id="KW-0812">Transmembrane</keyword>
<feature type="transmembrane region" description="Helical" evidence="6">
    <location>
        <begin position="80"/>
        <end position="104"/>
    </location>
</feature>
<evidence type="ECO:0000313" key="7">
    <source>
        <dbReference type="EMBL" id="CAH1990316.1"/>
    </source>
</evidence>
<name>A0A9P0L8C6_ACAOB</name>